<reference evidence="2" key="1">
    <citation type="submission" date="2017-09" db="EMBL/GenBank/DDBJ databases">
        <title>Complete Genome Sequence of ansamitocin-producing Bacterium Actinosynnema pretiosum X47.</title>
        <authorList>
            <person name="Cao G."/>
            <person name="Zong G."/>
            <person name="Zhong C."/>
            <person name="Fu J."/>
        </authorList>
    </citation>
    <scope>NUCLEOTIDE SEQUENCE [LARGE SCALE GENOMIC DNA]</scope>
    <source>
        <strain evidence="2">X47</strain>
    </source>
</reference>
<dbReference type="PROSITE" id="PS51257">
    <property type="entry name" value="PROKAR_LIPOPROTEIN"/>
    <property type="match status" value="1"/>
</dbReference>
<dbReference type="Proteomes" id="UP000218505">
    <property type="component" value="Chromosome"/>
</dbReference>
<keyword evidence="3" id="KW-1185">Reference proteome</keyword>
<gene>
    <name evidence="2" type="ORF">CNX65_07390</name>
</gene>
<sequence>MRSLGTAIGTGALLAAVLVGCASGQSGEVGAGAGSGPTLTTEPAPTTSPVEAEPDPGFDSAVPQGGVEVPASQLNASALAEGSPRTAWTEDGGLVLGAIGQEGGCGTSRMEIVEQNEQQVIAVLVETLSGADEICTMDIRFPPLTAKLDQPLGERAVVLQARQEQKG</sequence>
<organism evidence="2 3">
    <name type="scientific">Actinosynnema pretiosum</name>
    <dbReference type="NCBI Taxonomy" id="42197"/>
    <lineage>
        <taxon>Bacteria</taxon>
        <taxon>Bacillati</taxon>
        <taxon>Actinomycetota</taxon>
        <taxon>Actinomycetes</taxon>
        <taxon>Pseudonocardiales</taxon>
        <taxon>Pseudonocardiaceae</taxon>
        <taxon>Actinosynnema</taxon>
    </lineage>
</organism>
<evidence type="ECO:0000313" key="3">
    <source>
        <dbReference type="Proteomes" id="UP000218505"/>
    </source>
</evidence>
<evidence type="ECO:0000256" key="1">
    <source>
        <dbReference type="SAM" id="MobiDB-lite"/>
    </source>
</evidence>
<dbReference type="EMBL" id="CP023445">
    <property type="protein sequence ID" value="ATE53132.1"/>
    <property type="molecule type" value="Genomic_DNA"/>
</dbReference>
<dbReference type="AlphaFoldDB" id="A0A290Z2B2"/>
<evidence type="ECO:0000313" key="2">
    <source>
        <dbReference type="EMBL" id="ATE53132.1"/>
    </source>
</evidence>
<dbReference type="RefSeq" id="WP_096492093.1">
    <property type="nucleotide sequence ID" value="NZ_CP023445.1"/>
</dbReference>
<feature type="compositionally biased region" description="Polar residues" evidence="1">
    <location>
        <begin position="37"/>
        <end position="49"/>
    </location>
</feature>
<name>A0A290Z2B2_9PSEU</name>
<dbReference type="KEGG" id="apre:CNX65_07390"/>
<protein>
    <recommendedName>
        <fullName evidence="4">Lipoprotein</fullName>
    </recommendedName>
</protein>
<evidence type="ECO:0008006" key="4">
    <source>
        <dbReference type="Google" id="ProtNLM"/>
    </source>
</evidence>
<feature type="region of interest" description="Disordered" evidence="1">
    <location>
        <begin position="29"/>
        <end position="64"/>
    </location>
</feature>
<accession>A0A290Z2B2</accession>
<proteinExistence type="predicted"/>